<dbReference type="Proteomes" id="UP001501475">
    <property type="component" value="Unassembled WGS sequence"/>
</dbReference>
<keyword evidence="1" id="KW-1133">Transmembrane helix</keyword>
<evidence type="ECO:0000313" key="2">
    <source>
        <dbReference type="EMBL" id="GAA1754247.1"/>
    </source>
</evidence>
<evidence type="ECO:0000313" key="3">
    <source>
        <dbReference type="Proteomes" id="UP001501475"/>
    </source>
</evidence>
<keyword evidence="1" id="KW-0472">Membrane</keyword>
<comment type="caution">
    <text evidence="2">The sequence shown here is derived from an EMBL/GenBank/DDBJ whole genome shotgun (WGS) entry which is preliminary data.</text>
</comment>
<sequence length="250" mass="26526">MTDRRGRVTVPYMSGFLRAVKVILAGGLVLVVGAYLIVNMASTVAAAHKRSVINHDLTARLASAVPAARIQQADVRAAGAGLGAPQVSWLAQDCSFPTSDAGWMVQSYRQSCGLTALTAWRVDSEAVARAALRAFPESLVGSPPGAEEYAGTHCLTLARASTGETRETTVAFVPPRGDETYWCGDVYRPAYLHRIVDGDGQALDPTAAWLVVQAQEQLGEVDLGCSHWSVLFCGNPFGDKPAVGDLPVRS</sequence>
<evidence type="ECO:0000256" key="1">
    <source>
        <dbReference type="SAM" id="Phobius"/>
    </source>
</evidence>
<organism evidence="2 3">
    <name type="scientific">Nostocoides vanveenii</name>
    <dbReference type="NCBI Taxonomy" id="330835"/>
    <lineage>
        <taxon>Bacteria</taxon>
        <taxon>Bacillati</taxon>
        <taxon>Actinomycetota</taxon>
        <taxon>Actinomycetes</taxon>
        <taxon>Micrococcales</taxon>
        <taxon>Intrasporangiaceae</taxon>
        <taxon>Nostocoides</taxon>
    </lineage>
</organism>
<reference evidence="2 3" key="1">
    <citation type="journal article" date="2019" name="Int. J. Syst. Evol. Microbiol.">
        <title>The Global Catalogue of Microorganisms (GCM) 10K type strain sequencing project: providing services to taxonomists for standard genome sequencing and annotation.</title>
        <authorList>
            <consortium name="The Broad Institute Genomics Platform"/>
            <consortium name="The Broad Institute Genome Sequencing Center for Infectious Disease"/>
            <person name="Wu L."/>
            <person name="Ma J."/>
        </authorList>
    </citation>
    <scope>NUCLEOTIDE SEQUENCE [LARGE SCALE GENOMIC DNA]</scope>
    <source>
        <strain evidence="2 3">JCM 15591</strain>
    </source>
</reference>
<keyword evidence="3" id="KW-1185">Reference proteome</keyword>
<gene>
    <name evidence="2" type="ORF">GCM10009810_12600</name>
</gene>
<feature type="transmembrane region" description="Helical" evidence="1">
    <location>
        <begin position="20"/>
        <end position="38"/>
    </location>
</feature>
<keyword evidence="1" id="KW-0812">Transmembrane</keyword>
<protein>
    <submittedName>
        <fullName evidence="2">Uncharacterized protein</fullName>
    </submittedName>
</protein>
<name>A0ABN2KEI6_9MICO</name>
<dbReference type="EMBL" id="BAAAPN010000034">
    <property type="protein sequence ID" value="GAA1754247.1"/>
    <property type="molecule type" value="Genomic_DNA"/>
</dbReference>
<proteinExistence type="predicted"/>
<accession>A0ABN2KEI6</accession>